<proteinExistence type="predicted"/>
<gene>
    <name evidence="1" type="ORF">H8Z77_01910</name>
</gene>
<keyword evidence="2" id="KW-1185">Reference proteome</keyword>
<comment type="caution">
    <text evidence="1">The sequence shown here is derived from an EMBL/GenBank/DDBJ whole genome shotgun (WGS) entry which is preliminary data.</text>
</comment>
<organism evidence="1 2">
    <name type="scientific">Clostridium facile</name>
    <dbReference type="NCBI Taxonomy" id="2763035"/>
    <lineage>
        <taxon>Bacteria</taxon>
        <taxon>Bacillati</taxon>
        <taxon>Bacillota</taxon>
        <taxon>Clostridia</taxon>
        <taxon>Eubacteriales</taxon>
        <taxon>Clostridiaceae</taxon>
        <taxon>Clostridium</taxon>
    </lineage>
</organism>
<dbReference type="Proteomes" id="UP000649151">
    <property type="component" value="Unassembled WGS sequence"/>
</dbReference>
<reference evidence="1 2" key="1">
    <citation type="submission" date="2020-08" db="EMBL/GenBank/DDBJ databases">
        <title>Genome public.</title>
        <authorList>
            <person name="Liu C."/>
            <person name="Sun Q."/>
        </authorList>
    </citation>
    <scope>NUCLEOTIDE SEQUENCE [LARGE SCALE GENOMIC DNA]</scope>
    <source>
        <strain evidence="1 2">NSJ-27</strain>
    </source>
</reference>
<dbReference type="RefSeq" id="WP_186996005.1">
    <property type="nucleotide sequence ID" value="NZ_JACOQK010000001.1"/>
</dbReference>
<accession>A0ABR7IPI4</accession>
<protein>
    <submittedName>
        <fullName evidence="1">DUF2513 domain-containing protein</fullName>
    </submittedName>
</protein>
<evidence type="ECO:0000313" key="2">
    <source>
        <dbReference type="Proteomes" id="UP000649151"/>
    </source>
</evidence>
<dbReference type="Pfam" id="PF10711">
    <property type="entry name" value="DUF2513"/>
    <property type="match status" value="1"/>
</dbReference>
<dbReference type="InterPro" id="IPR019650">
    <property type="entry name" value="DUF2513"/>
</dbReference>
<dbReference type="EMBL" id="JACOQK010000001">
    <property type="protein sequence ID" value="MBC5786777.1"/>
    <property type="molecule type" value="Genomic_DNA"/>
</dbReference>
<evidence type="ECO:0000313" key="1">
    <source>
        <dbReference type="EMBL" id="MBC5786777.1"/>
    </source>
</evidence>
<sequence>MKLNPDCMRDVLLEMEKVPFSESLDIEPLCNSLPQYTYEDIIYSCYKLEEANFIQAIIKFYNDELHVISLNDITYNGHQFLADIRSDTVWNHVKEVGKKVGSNSVSALTQIATGVITAIIKQQLGFN</sequence>
<name>A0ABR7IPI4_9CLOT</name>